<evidence type="ECO:0000256" key="7">
    <source>
        <dbReference type="RuleBase" id="RU363032"/>
    </source>
</evidence>
<feature type="transmembrane region" description="Helical" evidence="7">
    <location>
        <begin position="26"/>
        <end position="46"/>
    </location>
</feature>
<dbReference type="Proteomes" id="UP001157017">
    <property type="component" value="Unassembled WGS sequence"/>
</dbReference>
<dbReference type="PANTHER" id="PTHR30614:SF37">
    <property type="entry name" value="AMINO-ACID ABC TRANSPORTER PERMEASE PROTEIN YHDX-RELATED"/>
    <property type="match status" value="1"/>
</dbReference>
<evidence type="ECO:0000256" key="4">
    <source>
        <dbReference type="ARBA" id="ARBA00022970"/>
    </source>
</evidence>
<keyword evidence="7" id="KW-0813">Transport</keyword>
<dbReference type="PROSITE" id="PS50928">
    <property type="entry name" value="ABC_TM1"/>
    <property type="match status" value="1"/>
</dbReference>
<dbReference type="InterPro" id="IPR043429">
    <property type="entry name" value="ArtM/GltK/GlnP/TcyL/YhdX-like"/>
</dbReference>
<evidence type="ECO:0000313" key="11">
    <source>
        <dbReference type="Proteomes" id="UP001157017"/>
    </source>
</evidence>
<proteinExistence type="inferred from homology"/>
<keyword evidence="11" id="KW-1185">Reference proteome</keyword>
<keyword evidence="3 7" id="KW-0812">Transmembrane</keyword>
<feature type="transmembrane region" description="Helical" evidence="7">
    <location>
        <begin position="178"/>
        <end position="200"/>
    </location>
</feature>
<evidence type="ECO:0000313" key="10">
    <source>
        <dbReference type="EMBL" id="GMA85468.1"/>
    </source>
</evidence>
<name>A0ABQ6JBA5_9ACTN</name>
<protein>
    <recommendedName>
        <fullName evidence="9">ABC transmembrane type-1 domain-containing protein</fullName>
    </recommendedName>
</protein>
<keyword evidence="6 7" id="KW-0472">Membrane</keyword>
<evidence type="ECO:0000256" key="8">
    <source>
        <dbReference type="SAM" id="MobiDB-lite"/>
    </source>
</evidence>
<dbReference type="Gene3D" id="1.10.3720.10">
    <property type="entry name" value="MetI-like"/>
    <property type="match status" value="1"/>
</dbReference>
<dbReference type="Pfam" id="PF00528">
    <property type="entry name" value="BPD_transp_1"/>
    <property type="match status" value="1"/>
</dbReference>
<keyword evidence="4" id="KW-0029">Amino-acid transport</keyword>
<feature type="domain" description="ABC transmembrane type-1" evidence="9">
    <location>
        <begin position="1"/>
        <end position="199"/>
    </location>
</feature>
<accession>A0ABQ6JBA5</accession>
<feature type="region of interest" description="Disordered" evidence="8">
    <location>
        <begin position="307"/>
        <end position="372"/>
    </location>
</feature>
<comment type="subcellular location">
    <subcellularLocation>
        <location evidence="7">Cell membrane</location>
        <topology evidence="7">Multi-pass membrane protein</topology>
    </subcellularLocation>
    <subcellularLocation>
        <location evidence="1">Membrane</location>
        <topology evidence="1">Multi-pass membrane protein</topology>
    </subcellularLocation>
</comment>
<evidence type="ECO:0000256" key="6">
    <source>
        <dbReference type="ARBA" id="ARBA00023136"/>
    </source>
</evidence>
<keyword evidence="5 7" id="KW-1133">Transmembrane helix</keyword>
<gene>
    <name evidence="10" type="ORF">GCM10025868_07180</name>
</gene>
<evidence type="ECO:0000259" key="9">
    <source>
        <dbReference type="PROSITE" id="PS50928"/>
    </source>
</evidence>
<dbReference type="InterPro" id="IPR000515">
    <property type="entry name" value="MetI-like"/>
</dbReference>
<dbReference type="EMBL" id="BSUZ01000001">
    <property type="protein sequence ID" value="GMA85468.1"/>
    <property type="molecule type" value="Genomic_DNA"/>
</dbReference>
<sequence>MRNTPLTLVLVFWGFAVPKLGIPIDYFPAACVGLVLYTAGFVCEAVRSGINTVPTGQAEAARALGLPFGAVLTEVVLPQALRASVPPLVSVLIALLKNTTVATAVNVQQAGSLPDYLSERGANQALRERLDRDRLHRAGDPVGAGAAGGRATDGGGGVSGASVLFDAPGPRARRRHRLIGVVSLLMTLALVGVVVGLMVATDQFSATRIAQAAVRADPARAARRLPGDAEGRWSGRRAGAAARRRARLGTAVGARVAAPSGDGGGRVLPRRAAADPDVLLLLRVAGVRARDQPDVVRGARVDALQRLGAGRGVPRRRRRGAPRSAGGRAGRRSAARAGAAAGAAAAGGAQHAALDRQPGSWCCSRTPRSASS</sequence>
<evidence type="ECO:0000256" key="5">
    <source>
        <dbReference type="ARBA" id="ARBA00022989"/>
    </source>
</evidence>
<reference evidence="11" key="1">
    <citation type="journal article" date="2019" name="Int. J. Syst. Evol. Microbiol.">
        <title>The Global Catalogue of Microorganisms (GCM) 10K type strain sequencing project: providing services to taxonomists for standard genome sequencing and annotation.</title>
        <authorList>
            <consortium name="The Broad Institute Genomics Platform"/>
            <consortium name="The Broad Institute Genome Sequencing Center for Infectious Disease"/>
            <person name="Wu L."/>
            <person name="Ma J."/>
        </authorList>
    </citation>
    <scope>NUCLEOTIDE SEQUENCE [LARGE SCALE GENOMIC DNA]</scope>
    <source>
        <strain evidence="11">NBRC 108730</strain>
    </source>
</reference>
<dbReference type="InterPro" id="IPR035906">
    <property type="entry name" value="MetI-like_sf"/>
</dbReference>
<feature type="compositionally biased region" description="Low complexity" evidence="8">
    <location>
        <begin position="335"/>
        <end position="349"/>
    </location>
</feature>
<comment type="similarity">
    <text evidence="2">Belongs to the binding-protein-dependent transport system permease family. HisMQ subfamily.</text>
</comment>
<comment type="caution">
    <text evidence="10">The sequence shown here is derived from an EMBL/GenBank/DDBJ whole genome shotgun (WGS) entry which is preliminary data.</text>
</comment>
<evidence type="ECO:0000256" key="1">
    <source>
        <dbReference type="ARBA" id="ARBA00004141"/>
    </source>
</evidence>
<organism evidence="10 11">
    <name type="scientific">Angustibacter aerolatus</name>
    <dbReference type="NCBI Taxonomy" id="1162965"/>
    <lineage>
        <taxon>Bacteria</taxon>
        <taxon>Bacillati</taxon>
        <taxon>Actinomycetota</taxon>
        <taxon>Actinomycetes</taxon>
        <taxon>Kineosporiales</taxon>
        <taxon>Kineosporiaceae</taxon>
    </lineage>
</organism>
<dbReference type="CDD" id="cd06261">
    <property type="entry name" value="TM_PBP2"/>
    <property type="match status" value="1"/>
</dbReference>
<dbReference type="SUPFAM" id="SSF161098">
    <property type="entry name" value="MetI-like"/>
    <property type="match status" value="1"/>
</dbReference>
<evidence type="ECO:0000256" key="2">
    <source>
        <dbReference type="ARBA" id="ARBA00010072"/>
    </source>
</evidence>
<dbReference type="PANTHER" id="PTHR30614">
    <property type="entry name" value="MEMBRANE COMPONENT OF AMINO ACID ABC TRANSPORTER"/>
    <property type="match status" value="1"/>
</dbReference>
<evidence type="ECO:0000256" key="3">
    <source>
        <dbReference type="ARBA" id="ARBA00022692"/>
    </source>
</evidence>